<keyword evidence="4" id="KW-1185">Reference proteome</keyword>
<keyword evidence="2" id="KW-1133">Transmembrane helix</keyword>
<feature type="compositionally biased region" description="Basic and acidic residues" evidence="1">
    <location>
        <begin position="198"/>
        <end position="208"/>
    </location>
</feature>
<evidence type="ECO:0000256" key="1">
    <source>
        <dbReference type="SAM" id="MobiDB-lite"/>
    </source>
</evidence>
<feature type="compositionally biased region" description="Basic and acidic residues" evidence="1">
    <location>
        <begin position="169"/>
        <end position="186"/>
    </location>
</feature>
<accession>A0AAV2M7U9</accession>
<keyword evidence="2" id="KW-0472">Membrane</keyword>
<feature type="compositionally biased region" description="Polar residues" evidence="1">
    <location>
        <begin position="213"/>
        <end position="226"/>
    </location>
</feature>
<gene>
    <name evidence="3" type="ORF">KC01_LOCUS36101</name>
</gene>
<dbReference type="AlphaFoldDB" id="A0AAV2M7U9"/>
<feature type="region of interest" description="Disordered" evidence="1">
    <location>
        <begin position="159"/>
        <end position="186"/>
    </location>
</feature>
<proteinExistence type="predicted"/>
<evidence type="ECO:0000313" key="4">
    <source>
        <dbReference type="Proteomes" id="UP001497482"/>
    </source>
</evidence>
<dbReference type="EMBL" id="OZ035828">
    <property type="protein sequence ID" value="CAL1609336.1"/>
    <property type="molecule type" value="Genomic_DNA"/>
</dbReference>
<evidence type="ECO:0000256" key="2">
    <source>
        <dbReference type="SAM" id="Phobius"/>
    </source>
</evidence>
<protein>
    <submittedName>
        <fullName evidence="3">Uncharacterized protein</fullName>
    </submittedName>
</protein>
<organism evidence="3 4">
    <name type="scientific">Knipowitschia caucasica</name>
    <name type="common">Caucasian dwarf goby</name>
    <name type="synonym">Pomatoschistus caucasicus</name>
    <dbReference type="NCBI Taxonomy" id="637954"/>
    <lineage>
        <taxon>Eukaryota</taxon>
        <taxon>Metazoa</taxon>
        <taxon>Chordata</taxon>
        <taxon>Craniata</taxon>
        <taxon>Vertebrata</taxon>
        <taxon>Euteleostomi</taxon>
        <taxon>Actinopterygii</taxon>
        <taxon>Neopterygii</taxon>
        <taxon>Teleostei</taxon>
        <taxon>Neoteleostei</taxon>
        <taxon>Acanthomorphata</taxon>
        <taxon>Gobiaria</taxon>
        <taxon>Gobiiformes</taxon>
        <taxon>Gobioidei</taxon>
        <taxon>Gobiidae</taxon>
        <taxon>Gobiinae</taxon>
        <taxon>Knipowitschia</taxon>
    </lineage>
</organism>
<dbReference type="Proteomes" id="UP001497482">
    <property type="component" value="Chromosome 6"/>
</dbReference>
<feature type="transmembrane region" description="Helical" evidence="2">
    <location>
        <begin position="27"/>
        <end position="48"/>
    </location>
</feature>
<sequence>MTQEISMAQAIHFRMSKTTTKRIFQEVMFINLMIHILLMTCTVQFLTVKPITWVKRRRTGLRNHEKHAQSIMARVDIRPQVDAVSTPTMTMMSPLRSTVQKTTINSATLQQENIVTMAAALEDTAHPATLLRIPDHLVLPEPTLKIQLVALKAGPLQEYRGGLTQTPEPPREAHEIQATSHETHPQDIIMDGDKELKETAHHPGDKTPMHQGQRISTHSSRQLQVSSGLVRRLGDILGQNPQMPHSRHHR</sequence>
<keyword evidence="2" id="KW-0812">Transmembrane</keyword>
<reference evidence="3 4" key="1">
    <citation type="submission" date="2024-04" db="EMBL/GenBank/DDBJ databases">
        <authorList>
            <person name="Waldvogel A.-M."/>
            <person name="Schoenle A."/>
        </authorList>
    </citation>
    <scope>NUCLEOTIDE SEQUENCE [LARGE SCALE GENOMIC DNA]</scope>
</reference>
<feature type="region of interest" description="Disordered" evidence="1">
    <location>
        <begin position="198"/>
        <end position="226"/>
    </location>
</feature>
<name>A0AAV2M7U9_KNICA</name>
<evidence type="ECO:0000313" key="3">
    <source>
        <dbReference type="EMBL" id="CAL1609336.1"/>
    </source>
</evidence>